<sequence>MIRFGMGIIHFQYERCIKSANIMLIYWNMFSNVVKRCSIKGFTYGFLIAPFSGRSGIIDAGHDCLLMIL</sequence>
<evidence type="ECO:0000313" key="1">
    <source>
        <dbReference type="EMBL" id="EEG27686.1"/>
    </source>
</evidence>
<name>C0E1D2_9CORY</name>
<organism evidence="1 2">
    <name type="scientific">Corynebacterium matruchotii ATCC 33806</name>
    <dbReference type="NCBI Taxonomy" id="566549"/>
    <lineage>
        <taxon>Bacteria</taxon>
        <taxon>Bacillati</taxon>
        <taxon>Actinomycetota</taxon>
        <taxon>Actinomycetes</taxon>
        <taxon>Mycobacteriales</taxon>
        <taxon>Corynebacteriaceae</taxon>
        <taxon>Corynebacterium</taxon>
    </lineage>
</organism>
<dbReference type="EMBL" id="ACEB01000008">
    <property type="protein sequence ID" value="EEG27686.1"/>
    <property type="molecule type" value="Genomic_DNA"/>
</dbReference>
<proteinExistence type="predicted"/>
<dbReference type="Proteomes" id="UP000006247">
    <property type="component" value="Unassembled WGS sequence"/>
</dbReference>
<dbReference type="HOGENOM" id="CLU_2768825_0_0_11"/>
<evidence type="ECO:0000313" key="2">
    <source>
        <dbReference type="Proteomes" id="UP000006247"/>
    </source>
</evidence>
<accession>C0E1D2</accession>
<comment type="caution">
    <text evidence="1">The sequence shown here is derived from an EMBL/GenBank/DDBJ whole genome shotgun (WGS) entry which is preliminary data.</text>
</comment>
<protein>
    <submittedName>
        <fullName evidence="1">Uncharacterized protein</fullName>
    </submittedName>
</protein>
<reference evidence="1 2" key="1">
    <citation type="submission" date="2009-01" db="EMBL/GenBank/DDBJ databases">
        <authorList>
            <person name="Fulton L."/>
            <person name="Clifton S."/>
            <person name="Chinwalla A.T."/>
            <person name="Mitreva M."/>
            <person name="Sodergren E."/>
            <person name="Weinstock G."/>
            <person name="Clifton S."/>
            <person name="Dooling D.J."/>
            <person name="Fulton B."/>
            <person name="Minx P."/>
            <person name="Pepin K.H."/>
            <person name="Johnson M."/>
            <person name="Bhonagiri V."/>
            <person name="Nash W.E."/>
            <person name="Mardis E.R."/>
            <person name="Wilson R.K."/>
        </authorList>
    </citation>
    <scope>NUCLEOTIDE SEQUENCE [LARGE SCALE GENOMIC DNA]</scope>
    <source>
        <strain evidence="1 2">ATCC 33806</strain>
    </source>
</reference>
<gene>
    <name evidence="1" type="ORF">CORMATOL_00783</name>
</gene>
<dbReference type="AlphaFoldDB" id="C0E1D2"/>